<evidence type="ECO:0000259" key="1">
    <source>
        <dbReference type="Pfam" id="PF13333"/>
    </source>
</evidence>
<organism evidence="2 3">
    <name type="scientific">Loktanella salsilacus</name>
    <dbReference type="NCBI Taxonomy" id="195913"/>
    <lineage>
        <taxon>Bacteria</taxon>
        <taxon>Pseudomonadati</taxon>
        <taxon>Pseudomonadota</taxon>
        <taxon>Alphaproteobacteria</taxon>
        <taxon>Rhodobacterales</taxon>
        <taxon>Roseobacteraceae</taxon>
        <taxon>Loktanella</taxon>
    </lineage>
</organism>
<dbReference type="InterPro" id="IPR001584">
    <property type="entry name" value="Integrase_cat-core"/>
</dbReference>
<evidence type="ECO:0000313" key="2">
    <source>
        <dbReference type="EMBL" id="SFL25242.1"/>
    </source>
</evidence>
<keyword evidence="3" id="KW-1185">Reference proteome</keyword>
<feature type="domain" description="Integrase catalytic" evidence="1">
    <location>
        <begin position="15"/>
        <end position="70"/>
    </location>
</feature>
<dbReference type="InterPro" id="IPR050900">
    <property type="entry name" value="Transposase_IS3/IS150/IS904"/>
</dbReference>
<gene>
    <name evidence="2" type="ORF">SAMN04488004_111116</name>
</gene>
<dbReference type="EMBL" id="FOTF01000011">
    <property type="protein sequence ID" value="SFL25242.1"/>
    <property type="molecule type" value="Genomic_DNA"/>
</dbReference>
<protein>
    <submittedName>
        <fullName evidence="2">Integrase core domain-containing protein</fullName>
    </submittedName>
</protein>
<dbReference type="AlphaFoldDB" id="A0A1I4G580"/>
<dbReference type="Proteomes" id="UP000199550">
    <property type="component" value="Unassembled WGS sequence"/>
</dbReference>
<sequence>MSRRGSRHDAAVAASLFQLLKRERIRRQRYLTRGAARHDVFDYIERFYNPTRKHTNNGTLSPVDYEGRELNLKKAGI</sequence>
<dbReference type="GO" id="GO:0015074">
    <property type="term" value="P:DNA integration"/>
    <property type="evidence" value="ECO:0007669"/>
    <property type="project" value="InterPro"/>
</dbReference>
<proteinExistence type="predicted"/>
<dbReference type="Pfam" id="PF13333">
    <property type="entry name" value="rve_2"/>
    <property type="match status" value="1"/>
</dbReference>
<evidence type="ECO:0000313" key="3">
    <source>
        <dbReference type="Proteomes" id="UP000199550"/>
    </source>
</evidence>
<dbReference type="PANTHER" id="PTHR46889:SF4">
    <property type="entry name" value="TRANSPOSASE INSO FOR INSERTION SEQUENCE ELEMENT IS911B-RELATED"/>
    <property type="match status" value="1"/>
</dbReference>
<reference evidence="2 3" key="1">
    <citation type="submission" date="2016-10" db="EMBL/GenBank/DDBJ databases">
        <authorList>
            <person name="de Groot N.N."/>
        </authorList>
    </citation>
    <scope>NUCLEOTIDE SEQUENCE [LARGE SCALE GENOMIC DNA]</scope>
    <source>
        <strain evidence="2 3">DSM 16199</strain>
    </source>
</reference>
<dbReference type="PANTHER" id="PTHR46889">
    <property type="entry name" value="TRANSPOSASE INSF FOR INSERTION SEQUENCE IS3B-RELATED"/>
    <property type="match status" value="1"/>
</dbReference>
<name>A0A1I4G580_9RHOB</name>
<accession>A0A1I4G580</accession>